<protein>
    <submittedName>
        <fullName evidence="1">Toxin-antitoxin system, toxin component</fullName>
    </submittedName>
</protein>
<evidence type="ECO:0000313" key="1">
    <source>
        <dbReference type="EMBL" id="MED7824465.1"/>
    </source>
</evidence>
<name>A0ABU7FK27_9ACTN</name>
<dbReference type="EMBL" id="JAYWVC010000073">
    <property type="protein sequence ID" value="MED7824465.1"/>
    <property type="molecule type" value="Genomic_DNA"/>
</dbReference>
<reference evidence="1" key="1">
    <citation type="submission" date="2024-01" db="EMBL/GenBank/DDBJ databases">
        <title>First draft genome sequence data of TA4-1, the type strain of Gram-positive actinobacterium Streptomyces chiangmaiensis.</title>
        <authorList>
            <person name="Yasawong M."/>
            <person name="Nantapong N."/>
        </authorList>
    </citation>
    <scope>NUCLEOTIDE SEQUENCE</scope>
    <source>
        <strain evidence="1">TA4-1</strain>
    </source>
</reference>
<sequence length="198" mass="22268">MRTRREKRMKELSAALLTRLAQAVPRDDDEMFAELGRVLTDLRGRPVVLKRTAFPPGTASGLWLDLEDMDVIAVRDDTTNNEHEHVILGHEIWHMFEGHCGAHSPAGRTAVRADAARTGVVDEVVKRLLGSRDERLDVVGAPRLGYAARTRFDEKHEAEAEMFGLRLGTDLRIFRRTHWRADVGQVAARIEDSLGRGL</sequence>
<comment type="caution">
    <text evidence="1">The sequence shown here is derived from an EMBL/GenBank/DDBJ whole genome shotgun (WGS) entry which is preliminary data.</text>
</comment>
<accession>A0ABU7FK27</accession>
<evidence type="ECO:0000313" key="2">
    <source>
        <dbReference type="Proteomes" id="UP001333996"/>
    </source>
</evidence>
<gene>
    <name evidence="1" type="ORF">VXC91_21355</name>
</gene>
<organism evidence="1 2">
    <name type="scientific">Streptomyces chiangmaiensis</name>
    <dbReference type="NCBI Taxonomy" id="766497"/>
    <lineage>
        <taxon>Bacteria</taxon>
        <taxon>Bacillati</taxon>
        <taxon>Actinomycetota</taxon>
        <taxon>Actinomycetes</taxon>
        <taxon>Kitasatosporales</taxon>
        <taxon>Streptomycetaceae</taxon>
        <taxon>Streptomyces</taxon>
    </lineage>
</organism>
<keyword evidence="2" id="KW-1185">Reference proteome</keyword>
<dbReference type="Proteomes" id="UP001333996">
    <property type="component" value="Unassembled WGS sequence"/>
</dbReference>
<dbReference type="RefSeq" id="WP_329508902.1">
    <property type="nucleotide sequence ID" value="NZ_BAAAYZ010000037.1"/>
</dbReference>
<proteinExistence type="predicted"/>